<organism evidence="2 3">
    <name type="scientific">Ectopseudomonas mendocina</name>
    <name type="common">Pseudomonas mendocina</name>
    <dbReference type="NCBI Taxonomy" id="300"/>
    <lineage>
        <taxon>Bacteria</taxon>
        <taxon>Pseudomonadati</taxon>
        <taxon>Pseudomonadota</taxon>
        <taxon>Gammaproteobacteria</taxon>
        <taxon>Pseudomonadales</taxon>
        <taxon>Pseudomonadaceae</taxon>
        <taxon>Ectopseudomonas</taxon>
    </lineage>
</organism>
<sequence length="203" mass="21265">MRIPSFPANAVPHTTDTAKSQRASSTQEADGARTALTTSFSAIKVGGSSTLAKAQGVPGMDGGLLNAMVETSRRMQDIRNDPNIDPLTKERMLRPLEKASKDTLNTVNDMAEQEEKSKILEASSEDAQAIREAGEEIAASLEEKHTESASTAEPNAPTDNTTEDDQAGAVSQGSRVTPAPAPASTSPVYSTSPVVGDSLDTHA</sequence>
<dbReference type="OrthoDB" id="10013540at2"/>
<feature type="compositionally biased region" description="Low complexity" evidence="1">
    <location>
        <begin position="176"/>
        <end position="195"/>
    </location>
</feature>
<protein>
    <submittedName>
        <fullName evidence="2">Uncharacterized protein</fullName>
    </submittedName>
</protein>
<reference evidence="2 3" key="1">
    <citation type="submission" date="2018-03" db="EMBL/GenBank/DDBJ databases">
        <title>Complete genome sequence and methylome analysis of Pseudomonas mendocina NEB 698.</title>
        <authorList>
            <person name="Morgan R.D."/>
        </authorList>
    </citation>
    <scope>NUCLEOTIDE SEQUENCE [LARGE SCALE GENOMIC DNA]</scope>
    <source>
        <strain evidence="2 3">NEB698</strain>
    </source>
</reference>
<feature type="compositionally biased region" description="Basic and acidic residues" evidence="1">
    <location>
        <begin position="74"/>
        <end position="101"/>
    </location>
</feature>
<evidence type="ECO:0000313" key="3">
    <source>
        <dbReference type="Proteomes" id="UP000238327"/>
    </source>
</evidence>
<dbReference type="RefSeq" id="WP_106736716.1">
    <property type="nucleotide sequence ID" value="NZ_CP027657.1"/>
</dbReference>
<feature type="compositionally biased region" description="Polar residues" evidence="1">
    <location>
        <begin position="148"/>
        <end position="160"/>
    </location>
</feature>
<dbReference type="AlphaFoldDB" id="A0A2R3QJC1"/>
<gene>
    <name evidence="2" type="ORF">C7A17_03535</name>
</gene>
<name>A0A2R3QJC1_ECTME</name>
<evidence type="ECO:0000256" key="1">
    <source>
        <dbReference type="SAM" id="MobiDB-lite"/>
    </source>
</evidence>
<feature type="region of interest" description="Disordered" evidence="1">
    <location>
        <begin position="1"/>
        <end position="33"/>
    </location>
</feature>
<evidence type="ECO:0000313" key="2">
    <source>
        <dbReference type="EMBL" id="AVO51873.1"/>
    </source>
</evidence>
<dbReference type="EMBL" id="CP027657">
    <property type="protein sequence ID" value="AVO51873.1"/>
    <property type="molecule type" value="Genomic_DNA"/>
</dbReference>
<feature type="compositionally biased region" description="Polar residues" evidence="1">
    <location>
        <begin position="12"/>
        <end position="28"/>
    </location>
</feature>
<dbReference type="Proteomes" id="UP000238327">
    <property type="component" value="Chromosome"/>
</dbReference>
<feature type="region of interest" description="Disordered" evidence="1">
    <location>
        <begin position="74"/>
        <end position="203"/>
    </location>
</feature>
<accession>A0A2R3QJC1</accession>
<proteinExistence type="predicted"/>